<name>A0A1G5S132_PSEXY</name>
<dbReference type="Pfam" id="PF00075">
    <property type="entry name" value="RNase_H"/>
    <property type="match status" value="1"/>
</dbReference>
<comment type="function">
    <text evidence="3">Endonuclease that specifically degrades the RNA of RNA-DNA hybrids.</text>
</comment>
<comment type="catalytic activity">
    <reaction evidence="1">
        <text>Endonucleolytic cleavage to 5'-phosphomonoester.</text>
        <dbReference type="EC" id="3.1.26.4"/>
    </reaction>
</comment>
<comment type="cofactor">
    <cofactor evidence="2">
        <name>Mg(2+)</name>
        <dbReference type="ChEBI" id="CHEBI:18420"/>
    </cofactor>
</comment>
<accession>A0A1G5S132</accession>
<feature type="domain" description="RNase H type-1" evidence="12">
    <location>
        <begin position="72"/>
        <end position="211"/>
    </location>
</feature>
<dbReference type="Gene3D" id="3.30.420.10">
    <property type="entry name" value="Ribonuclease H-like superfamily/Ribonuclease H"/>
    <property type="match status" value="1"/>
</dbReference>
<dbReference type="EMBL" id="FMWK01000012">
    <property type="protein sequence ID" value="SCZ80095.1"/>
    <property type="molecule type" value="Genomic_DNA"/>
</dbReference>
<evidence type="ECO:0000256" key="5">
    <source>
        <dbReference type="ARBA" id="ARBA00012180"/>
    </source>
</evidence>
<dbReference type="GO" id="GO:0004523">
    <property type="term" value="F:RNA-DNA hybrid ribonuclease activity"/>
    <property type="evidence" value="ECO:0007669"/>
    <property type="project" value="UniProtKB-EC"/>
</dbReference>
<dbReference type="SUPFAM" id="SSF53098">
    <property type="entry name" value="Ribonuclease H-like"/>
    <property type="match status" value="1"/>
</dbReference>
<organism evidence="13 14">
    <name type="scientific">Pseudobutyrivibrio xylanivorans</name>
    <dbReference type="NCBI Taxonomy" id="185007"/>
    <lineage>
        <taxon>Bacteria</taxon>
        <taxon>Bacillati</taxon>
        <taxon>Bacillota</taxon>
        <taxon>Clostridia</taxon>
        <taxon>Lachnospirales</taxon>
        <taxon>Lachnospiraceae</taxon>
        <taxon>Pseudobutyrivibrio</taxon>
    </lineage>
</organism>
<evidence type="ECO:0000256" key="7">
    <source>
        <dbReference type="ARBA" id="ARBA00022722"/>
    </source>
</evidence>
<keyword evidence="8" id="KW-0479">Metal-binding</keyword>
<dbReference type="InterPro" id="IPR037056">
    <property type="entry name" value="RNase_H1_N_sf"/>
</dbReference>
<dbReference type="PROSITE" id="PS50879">
    <property type="entry name" value="RNASE_H_1"/>
    <property type="match status" value="1"/>
</dbReference>
<keyword evidence="10" id="KW-0378">Hydrolase</keyword>
<evidence type="ECO:0000256" key="10">
    <source>
        <dbReference type="ARBA" id="ARBA00022801"/>
    </source>
</evidence>
<evidence type="ECO:0000256" key="2">
    <source>
        <dbReference type="ARBA" id="ARBA00001946"/>
    </source>
</evidence>
<reference evidence="13 14" key="1">
    <citation type="submission" date="2016-10" db="EMBL/GenBank/DDBJ databases">
        <authorList>
            <person name="de Groot N.N."/>
        </authorList>
    </citation>
    <scope>NUCLEOTIDE SEQUENCE [LARGE SCALE GENOMIC DNA]</scope>
    <source>
        <strain evidence="13 14">DSM 10317</strain>
    </source>
</reference>
<evidence type="ECO:0000256" key="4">
    <source>
        <dbReference type="ARBA" id="ARBA00005300"/>
    </source>
</evidence>
<evidence type="ECO:0000259" key="12">
    <source>
        <dbReference type="PROSITE" id="PS50879"/>
    </source>
</evidence>
<evidence type="ECO:0000256" key="3">
    <source>
        <dbReference type="ARBA" id="ARBA00004065"/>
    </source>
</evidence>
<evidence type="ECO:0000256" key="9">
    <source>
        <dbReference type="ARBA" id="ARBA00022759"/>
    </source>
</evidence>
<gene>
    <name evidence="13" type="ORF">SAMN02910350_02115</name>
</gene>
<keyword evidence="7" id="KW-0540">Nuclease</keyword>
<dbReference type="CDD" id="cd09277">
    <property type="entry name" value="RNase_HI_bacteria_like"/>
    <property type="match status" value="1"/>
</dbReference>
<keyword evidence="9" id="KW-0255">Endonuclease</keyword>
<dbReference type="InterPro" id="IPR012337">
    <property type="entry name" value="RNaseH-like_sf"/>
</dbReference>
<dbReference type="SUPFAM" id="SSF55658">
    <property type="entry name" value="L9 N-domain-like"/>
    <property type="match status" value="1"/>
</dbReference>
<dbReference type="GO" id="GO:0003676">
    <property type="term" value="F:nucleic acid binding"/>
    <property type="evidence" value="ECO:0007669"/>
    <property type="project" value="InterPro"/>
</dbReference>
<evidence type="ECO:0000256" key="6">
    <source>
        <dbReference type="ARBA" id="ARBA00017721"/>
    </source>
</evidence>
<proteinExistence type="inferred from homology"/>
<dbReference type="InterPro" id="IPR011320">
    <property type="entry name" value="RNase_H1_N"/>
</dbReference>
<dbReference type="Proteomes" id="UP000199428">
    <property type="component" value="Unassembled WGS sequence"/>
</dbReference>
<dbReference type="AlphaFoldDB" id="A0A1G5S132"/>
<dbReference type="InterPro" id="IPR002156">
    <property type="entry name" value="RNaseH_domain"/>
</dbReference>
<dbReference type="EC" id="3.1.26.4" evidence="5"/>
<dbReference type="Gene3D" id="3.40.970.10">
    <property type="entry name" value="Ribonuclease H1, N-terminal domain"/>
    <property type="match status" value="1"/>
</dbReference>
<dbReference type="Pfam" id="PF01693">
    <property type="entry name" value="Cauli_VI"/>
    <property type="match status" value="1"/>
</dbReference>
<evidence type="ECO:0000313" key="14">
    <source>
        <dbReference type="Proteomes" id="UP000199428"/>
    </source>
</evidence>
<dbReference type="PANTHER" id="PTHR10642:SF26">
    <property type="entry name" value="RIBONUCLEASE H1"/>
    <property type="match status" value="1"/>
</dbReference>
<evidence type="ECO:0000256" key="1">
    <source>
        <dbReference type="ARBA" id="ARBA00000077"/>
    </source>
</evidence>
<dbReference type="PANTHER" id="PTHR10642">
    <property type="entry name" value="RIBONUCLEASE H1"/>
    <property type="match status" value="1"/>
</dbReference>
<keyword evidence="11" id="KW-0460">Magnesium</keyword>
<protein>
    <recommendedName>
        <fullName evidence="6">Ribonuclease H</fullName>
        <ecNumber evidence="5">3.1.26.4</ecNumber>
    </recommendedName>
</protein>
<evidence type="ECO:0000313" key="13">
    <source>
        <dbReference type="EMBL" id="SCZ80095.1"/>
    </source>
</evidence>
<dbReference type="InterPro" id="IPR009027">
    <property type="entry name" value="Ribosomal_bL9/RNase_H1_N"/>
</dbReference>
<dbReference type="RefSeq" id="WP_090163333.1">
    <property type="nucleotide sequence ID" value="NZ_FMWK01000012.1"/>
</dbReference>
<evidence type="ECO:0000256" key="8">
    <source>
        <dbReference type="ARBA" id="ARBA00022723"/>
    </source>
</evidence>
<dbReference type="GO" id="GO:0046872">
    <property type="term" value="F:metal ion binding"/>
    <property type="evidence" value="ECO:0007669"/>
    <property type="project" value="UniProtKB-KW"/>
</dbReference>
<evidence type="ECO:0000256" key="11">
    <source>
        <dbReference type="ARBA" id="ARBA00022842"/>
    </source>
</evidence>
<dbReference type="FunFam" id="3.40.970.10:FF:000002">
    <property type="entry name" value="Ribonuclease H"/>
    <property type="match status" value="1"/>
</dbReference>
<comment type="similarity">
    <text evidence="4">Belongs to the RNase H family.</text>
</comment>
<dbReference type="InterPro" id="IPR036397">
    <property type="entry name" value="RNaseH_sf"/>
</dbReference>
<dbReference type="GO" id="GO:0043137">
    <property type="term" value="P:DNA replication, removal of RNA primer"/>
    <property type="evidence" value="ECO:0007669"/>
    <property type="project" value="TreeGrafter"/>
</dbReference>
<sequence length="213" mass="23266">MAKKNFYAVKVGKAPGIYKTWPECQSNVSGYPGAVFKGFEALAEAEAFMSGTATIASPSNESATSEADGVTNLPDIYAFTDGSFNVATGVYGFGGFLHYSDTEDDIEIRGNGNDPEEAVSRNVAGEVHGAVAAMRKAVELGLTEMTLFYDYEGIEKWPLRYWKTNKKISMFYVEEYDQLKDKLKVNFVHVKAHTGIPGNEAADRMAKAEVGIE</sequence>
<dbReference type="InterPro" id="IPR050092">
    <property type="entry name" value="RNase_H"/>
</dbReference>